<evidence type="ECO:0000313" key="3">
    <source>
        <dbReference type="Proteomes" id="UP001500133"/>
    </source>
</evidence>
<dbReference type="EMBL" id="BAAAZT010000005">
    <property type="protein sequence ID" value="GAA3893151.1"/>
    <property type="molecule type" value="Genomic_DNA"/>
</dbReference>
<reference evidence="3" key="1">
    <citation type="journal article" date="2019" name="Int. J. Syst. Evol. Microbiol.">
        <title>The Global Catalogue of Microorganisms (GCM) 10K type strain sequencing project: providing services to taxonomists for standard genome sequencing and annotation.</title>
        <authorList>
            <consortium name="The Broad Institute Genomics Platform"/>
            <consortium name="The Broad Institute Genome Sequencing Center for Infectious Disease"/>
            <person name="Wu L."/>
            <person name="Ma J."/>
        </authorList>
    </citation>
    <scope>NUCLEOTIDE SEQUENCE [LARGE SCALE GENOMIC DNA]</scope>
    <source>
        <strain evidence="3">JCM 16914</strain>
    </source>
</reference>
<organism evidence="2 3">
    <name type="scientific">Halomonas cibimaris</name>
    <dbReference type="NCBI Taxonomy" id="657012"/>
    <lineage>
        <taxon>Bacteria</taxon>
        <taxon>Pseudomonadati</taxon>
        <taxon>Pseudomonadota</taxon>
        <taxon>Gammaproteobacteria</taxon>
        <taxon>Oceanospirillales</taxon>
        <taxon>Halomonadaceae</taxon>
        <taxon>Halomonas</taxon>
    </lineage>
</organism>
<gene>
    <name evidence="2" type="primary">brxC</name>
    <name evidence="2" type="ORF">GCM10022228_00290</name>
</gene>
<dbReference type="RefSeq" id="WP_344701068.1">
    <property type="nucleotide sequence ID" value="NZ_BAAAZT010000005.1"/>
</dbReference>
<evidence type="ECO:0000256" key="1">
    <source>
        <dbReference type="SAM" id="MobiDB-lite"/>
    </source>
</evidence>
<dbReference type="InterPro" id="IPR047679">
    <property type="entry name" value="BREX_BrxC"/>
</dbReference>
<dbReference type="NCBIfam" id="NF033441">
    <property type="entry name" value="BREX_BrxC"/>
    <property type="match status" value="1"/>
</dbReference>
<comment type="caution">
    <text evidence="2">The sequence shown here is derived from an EMBL/GenBank/DDBJ whole genome shotgun (WGS) entry which is preliminary data.</text>
</comment>
<evidence type="ECO:0000313" key="2">
    <source>
        <dbReference type="EMBL" id="GAA3893151.1"/>
    </source>
</evidence>
<protein>
    <submittedName>
        <fullName evidence="2">BREX system P-loop protein BrxC</fullName>
    </submittedName>
</protein>
<proteinExistence type="predicted"/>
<accession>A0ABP7L2K9</accession>
<dbReference type="Proteomes" id="UP001500133">
    <property type="component" value="Unassembled WGS sequence"/>
</dbReference>
<dbReference type="InterPro" id="IPR027417">
    <property type="entry name" value="P-loop_NTPase"/>
</dbReference>
<keyword evidence="3" id="KW-1185">Reference proteome</keyword>
<sequence>MRNRDIYAKDPSQQSLVNEGVAYVNDDRSELAQAALRYELETFVCDGQYARGMQDILDTYLSNLSSGATQQPGVWISGFFGSGKSHMAKMLRNLWEDVTLDDGAAARGLVHLPPEIQDLFKELSTQGKRHGGLFSASGTLGTSARDTSARMALLSILFRAAGLPAKYPAARFVMWLKEEGIFEQIQQAVEAEGKPWQKEVEMFTVSTTLHHALVDAKPELFSSTQACAPTLMNLYPNVDDVSSDDMVSAIRQALCRDGKMPLTLVVLDEVQQYIGTDGQRSIEVQEAIEACGKQIGNRLMVIGTGQTAITGTSNLARLQGRFTLRVELSDADVDAVIRQVLLAKKPEAKSPVTEMMENNLGEISRHLSETSIAHRQQDIQYFAQDYPILPVRRRFWDAALRVLDQTGTDSQIRGQLSLIHSAIKTNLDEPLGHVIAADYLYFNLSDKLLQFRILPRKLHDASLQWHKGSEEEQLTARACAIVFIINKVASTNTELGLYPTLANIADLLVDDLKAGSSSLRSRLPGLLDKCEFIIKVGDEYRIQTEESAAWNDAFLSHQSGLGNATHQIEAERDDLIRQHFAKQVGNLSVPHGESKVPRPLHPYFDVELPRDAAEKLYVWVRNGWSDDISQVRADALQAGAESPTLFVFIPKRSADELRSRLIEFKAASATLETRGTPGTPEGEEARSAMQTTRDAAQRRIRELLGEAFNGAQTFQGGGNEIVGSTLREAIQEGAENALTRLHPKFHQADHASWDKVYAKAKQGAPDALKAVGYEGEPQAHPVCKAILSYLGNGKKGSEIRDHFEHGDYGWPQDAIDGALQVLLIAGQIRASDGTAPQQLDRRAIGKTEFRVEATTISAGERIKIRKVMQKLGVHAKSGEESAKAPEFADRLRSLAEQAGGEPPTPEAPRLDALEAIRTSSGNDQLKAIVSNQAELLAAIDEWQATAEKLQQRRPEWVTLKRLADHAKSLPDAEPLLVQVSQIREHRSLLDDPDPVQPLLANFTQQFRDTFNELQQRYADEHAAGMQRLEADDNWQQLSPDQRYDLLAAKRLTAADAPEITLGATDQVLETLNHVRPDALADRIAALSSRFDEVLVKAAEEMEPEVQFVSLARRTLKSEADIEAWLDEARHELREALQNGPVITQ</sequence>
<name>A0ABP7L2K9_9GAMM</name>
<dbReference type="SUPFAM" id="SSF52540">
    <property type="entry name" value="P-loop containing nucleoside triphosphate hydrolases"/>
    <property type="match status" value="1"/>
</dbReference>
<feature type="region of interest" description="Disordered" evidence="1">
    <location>
        <begin position="670"/>
        <end position="694"/>
    </location>
</feature>